<name>A0A0A1TQC2_9HYPO</name>
<evidence type="ECO:0000313" key="3">
    <source>
        <dbReference type="Proteomes" id="UP000039046"/>
    </source>
</evidence>
<feature type="compositionally biased region" description="Polar residues" evidence="1">
    <location>
        <begin position="663"/>
        <end position="681"/>
    </location>
</feature>
<dbReference type="STRING" id="1531966.A0A0A1TQC2"/>
<dbReference type="HOGENOM" id="CLU_003071_0_0_1"/>
<feature type="compositionally biased region" description="Polar residues" evidence="1">
    <location>
        <begin position="346"/>
        <end position="361"/>
    </location>
</feature>
<sequence length="1116" mass="120192">MLSHLRFRRGPSNPTSPVPDQPSSTLPLNAASTPYHDGVSASDAQFSGPNHMHQASSNSQNTYQSSHGRRRASDDTFANQELPTDYVPVQPHRSAYNAAGSGFIGGVALENYRRGLKAAQSTTASDGQTPPPQPDYRQRPTPIPNLASLPPPPSQPYSQTVASLPSPATKPSISAPISSRWSPSAQNNAPEPGPSAAALPMEPHRAKKGLPFLKNPMSTLLARRKGQSSQQETLQQPLRVQTETLYDPSIKGTRVHDFGAPRTSSTTPRLDSTAKLSQVPANSQVYEPRGISNNAVLQTDSGSSQAPSAEEPSTGLNNQNTSTTIPTTQHIRYDALPIHEEDETTGHVSLGSTDSINTSKSSKIRRSRNVSLSTIPKHMKSTSSRFSFVVGPTGQEKIMEEKHRQREIEKQETSDGFRPDSRYDEFDDDFDYDAMMDDDGLEERIPGVNASDDEDDGFGLQDQYLDEPTYDEKGFSQATGQQDSHEQSMLSQFVFQQSNPTSLHPSPQVNDGLLPTPRDANGNIIGSALTKDTPTTETFPPSAQTDVIAQDDALVTKISGLGIDNHGTPMTDTSAAPAALQPPPASQYRDDDMYYDDGLLGYEDEFAEDLAAEPEYDSVPFDESIFDLDDTDEYGRPLPGAFAKAQSLRREAHTAAANRESDLTSGVSAHSAISQSTAHTSISDRDTIAPSSLPQNNGQNQIVSALGGSKQTGTQDPMAVYQAALAAAAYEAAASGKFCRAGSPELPGAEVGHFETPTDDYNDDDFGYENMDEFELDDDAIIAEANATALANDSDGWYGQEFGFYSSPHRNATQKTAEMGGFFGPKGLPDLARSASGRLISREPNLTPITERSEYSNRNSIMSMGLPGFQAGTPTLQSPGLAQLAMLAEYGDEDMSLSALMRLRSKAWGGSQASLASSKEGSPQSERGELPSSPWGISQPPTAGGMHGSGHMRQNSNFSAESRDSDVGSSPSSSNMGMSQTMHNSNYMNLQAARQPGNPLRGNSAPAAYRPGESRLAQSSVPEDEIVESAPGSAMPGRNSNEWAWGQEGMMPSAGTIPTSKHGKGHRRHNSSADSISYIMEEEEGGETRWVMERRRISSNGQLEILEREVLDKGRI</sequence>
<reference evidence="2 3" key="1">
    <citation type="journal article" date="2015" name="Genome Announc.">
        <title>Draft Genome Sequence and Gene Annotation of the Entomopathogenic Fungus Verticillium hemipterigenum.</title>
        <authorList>
            <person name="Horn F."/>
            <person name="Habel A."/>
            <person name="Scharf D.H."/>
            <person name="Dworschak J."/>
            <person name="Brakhage A.A."/>
            <person name="Guthke R."/>
            <person name="Hertweck C."/>
            <person name="Linde J."/>
        </authorList>
    </citation>
    <scope>NUCLEOTIDE SEQUENCE [LARGE SCALE GENOMIC DNA]</scope>
</reference>
<feature type="compositionally biased region" description="Polar residues" evidence="1">
    <location>
        <begin position="227"/>
        <end position="244"/>
    </location>
</feature>
<feature type="region of interest" description="Disordered" evidence="1">
    <location>
        <begin position="222"/>
        <end position="327"/>
    </location>
</feature>
<dbReference type="Proteomes" id="UP000039046">
    <property type="component" value="Unassembled WGS sequence"/>
</dbReference>
<feature type="region of interest" description="Disordered" evidence="1">
    <location>
        <begin position="344"/>
        <end position="371"/>
    </location>
</feature>
<feature type="compositionally biased region" description="Polar residues" evidence="1">
    <location>
        <begin position="169"/>
        <end position="189"/>
    </location>
</feature>
<feature type="region of interest" description="Disordered" evidence="1">
    <location>
        <begin position="400"/>
        <end position="423"/>
    </location>
</feature>
<feature type="compositionally biased region" description="Polar residues" evidence="1">
    <location>
        <begin position="21"/>
        <end position="32"/>
    </location>
</feature>
<feature type="compositionally biased region" description="Polar residues" evidence="1">
    <location>
        <begin position="689"/>
        <end position="714"/>
    </location>
</feature>
<proteinExistence type="predicted"/>
<feature type="region of interest" description="Disordered" evidence="1">
    <location>
        <begin position="913"/>
        <end position="1023"/>
    </location>
</feature>
<feature type="region of interest" description="Disordered" evidence="1">
    <location>
        <begin position="117"/>
        <end position="200"/>
    </location>
</feature>
<feature type="compositionally biased region" description="Polar residues" evidence="1">
    <location>
        <begin position="262"/>
        <end position="307"/>
    </location>
</feature>
<gene>
    <name evidence="2" type="ORF">VHEMI09455</name>
</gene>
<feature type="compositionally biased region" description="Polar residues" evidence="1">
    <location>
        <begin position="314"/>
        <end position="327"/>
    </location>
</feature>
<dbReference type="OrthoDB" id="5408302at2759"/>
<evidence type="ECO:0000313" key="2">
    <source>
        <dbReference type="EMBL" id="CEJ93893.1"/>
    </source>
</evidence>
<feature type="compositionally biased region" description="Low complexity" evidence="1">
    <location>
        <begin position="967"/>
        <end position="979"/>
    </location>
</feature>
<dbReference type="AlphaFoldDB" id="A0A0A1TQC2"/>
<feature type="region of interest" description="Disordered" evidence="1">
    <location>
        <begin position="649"/>
        <end position="714"/>
    </location>
</feature>
<keyword evidence="3" id="KW-1185">Reference proteome</keyword>
<organism evidence="2 3">
    <name type="scientific">[Torrubiella] hemipterigena</name>
    <dbReference type="NCBI Taxonomy" id="1531966"/>
    <lineage>
        <taxon>Eukaryota</taxon>
        <taxon>Fungi</taxon>
        <taxon>Dikarya</taxon>
        <taxon>Ascomycota</taxon>
        <taxon>Pezizomycotina</taxon>
        <taxon>Sordariomycetes</taxon>
        <taxon>Hypocreomycetidae</taxon>
        <taxon>Hypocreales</taxon>
        <taxon>Clavicipitaceae</taxon>
        <taxon>Clavicipitaceae incertae sedis</taxon>
        <taxon>'Torrubiella' clade</taxon>
    </lineage>
</organism>
<feature type="compositionally biased region" description="Polar residues" evidence="1">
    <location>
        <begin position="119"/>
        <end position="128"/>
    </location>
</feature>
<feature type="region of interest" description="Disordered" evidence="1">
    <location>
        <begin position="1"/>
        <end position="79"/>
    </location>
</feature>
<feature type="compositionally biased region" description="Polar residues" evidence="1">
    <location>
        <begin position="980"/>
        <end position="989"/>
    </location>
</feature>
<dbReference type="EMBL" id="CDHN01000006">
    <property type="protein sequence ID" value="CEJ93893.1"/>
    <property type="molecule type" value="Genomic_DNA"/>
</dbReference>
<feature type="compositionally biased region" description="Polar residues" evidence="1">
    <location>
        <begin position="913"/>
        <end position="925"/>
    </location>
</feature>
<protein>
    <submittedName>
        <fullName evidence="2">Uncharacterized protein</fullName>
    </submittedName>
</protein>
<evidence type="ECO:0000256" key="1">
    <source>
        <dbReference type="SAM" id="MobiDB-lite"/>
    </source>
</evidence>
<accession>A0A0A1TQC2</accession>
<feature type="compositionally biased region" description="Polar residues" evidence="1">
    <location>
        <begin position="42"/>
        <end position="66"/>
    </location>
</feature>